<accession>H2YME3</accession>
<reference evidence="5" key="1">
    <citation type="submission" date="2003-08" db="EMBL/GenBank/DDBJ databases">
        <authorList>
            <person name="Birren B."/>
            <person name="Nusbaum C."/>
            <person name="Abebe A."/>
            <person name="Abouelleil A."/>
            <person name="Adekoya E."/>
            <person name="Ait-zahra M."/>
            <person name="Allen N."/>
            <person name="Allen T."/>
            <person name="An P."/>
            <person name="Anderson M."/>
            <person name="Anderson S."/>
            <person name="Arachchi H."/>
            <person name="Armbruster J."/>
            <person name="Bachantsang P."/>
            <person name="Baldwin J."/>
            <person name="Barry A."/>
            <person name="Bayul T."/>
            <person name="Blitshsteyn B."/>
            <person name="Bloom T."/>
            <person name="Blye J."/>
            <person name="Boguslavskiy L."/>
            <person name="Borowsky M."/>
            <person name="Boukhgalter B."/>
            <person name="Brunache A."/>
            <person name="Butler J."/>
            <person name="Calixte N."/>
            <person name="Calvo S."/>
            <person name="Camarata J."/>
            <person name="Campo K."/>
            <person name="Chang J."/>
            <person name="Cheshatsang Y."/>
            <person name="Citroen M."/>
            <person name="Collymore A."/>
            <person name="Considine T."/>
            <person name="Cook A."/>
            <person name="Cooke P."/>
            <person name="Corum B."/>
            <person name="Cuomo C."/>
            <person name="David R."/>
            <person name="Dawoe T."/>
            <person name="Degray S."/>
            <person name="Dodge S."/>
            <person name="Dooley K."/>
            <person name="Dorje P."/>
            <person name="Dorjee K."/>
            <person name="Dorris L."/>
            <person name="Duffey N."/>
            <person name="Dupes A."/>
            <person name="Elkins T."/>
            <person name="Engels R."/>
            <person name="Erickson J."/>
            <person name="Farina A."/>
            <person name="Faro S."/>
            <person name="Ferreira P."/>
            <person name="Fischer H."/>
            <person name="Fitzgerald M."/>
            <person name="Foley K."/>
            <person name="Gage D."/>
            <person name="Galagan J."/>
            <person name="Gearin G."/>
            <person name="Gnerre S."/>
            <person name="Gnirke A."/>
            <person name="Goyette A."/>
            <person name="Graham J."/>
            <person name="Grandbois E."/>
            <person name="Gyaltsen K."/>
            <person name="Hafez N."/>
            <person name="Hagopian D."/>
            <person name="Hagos B."/>
            <person name="Hall J."/>
            <person name="Hatcher B."/>
            <person name="Heller A."/>
            <person name="Higgins H."/>
            <person name="Honan T."/>
            <person name="Horn A."/>
            <person name="Houde N."/>
            <person name="Hughes L."/>
            <person name="Hulme W."/>
            <person name="Husby E."/>
            <person name="Iliev I."/>
            <person name="Jaffe D."/>
            <person name="Jones C."/>
            <person name="Kamal M."/>
            <person name="Kamat A."/>
            <person name="Kamvysselis M."/>
            <person name="Karlsson E."/>
            <person name="Kells C."/>
            <person name="Kieu A."/>
            <person name="Kisner P."/>
            <person name="Kodira C."/>
            <person name="Kulbokas E."/>
            <person name="Labutti K."/>
            <person name="Lama D."/>
            <person name="Landers T."/>
            <person name="Leger J."/>
            <person name="Levine S."/>
            <person name="Lewis D."/>
            <person name="Lewis T."/>
            <person name="Lindblad-toh K."/>
            <person name="Liu X."/>
            <person name="Lokyitsang T."/>
            <person name="Lokyitsang Y."/>
            <person name="Lucien O."/>
            <person name="Lui A."/>
            <person name="Ma L.J."/>
            <person name="Mabbitt R."/>
            <person name="Macdonald J."/>
            <person name="Maclean C."/>
            <person name="Major J."/>
            <person name="Manning J."/>
            <person name="Marabella R."/>
            <person name="Maru K."/>
            <person name="Matthews C."/>
            <person name="Mauceli E."/>
            <person name="Mccarthy M."/>
            <person name="Mcdonough S."/>
            <person name="Mcghee T."/>
            <person name="Meldrim J."/>
            <person name="Meneus L."/>
            <person name="Mesirov J."/>
            <person name="Mihalev A."/>
            <person name="Mihova T."/>
            <person name="Mikkelsen T."/>
            <person name="Mlenga V."/>
            <person name="Moru K."/>
            <person name="Mozes J."/>
            <person name="Mulrain L."/>
            <person name="Munson G."/>
            <person name="Naylor J."/>
            <person name="Newes C."/>
            <person name="Nguyen C."/>
            <person name="Nguyen N."/>
            <person name="Nguyen T."/>
            <person name="Nicol R."/>
            <person name="Nielsen C."/>
            <person name="Nizzari M."/>
            <person name="Norbu C."/>
            <person name="Norbu N."/>
            <person name="O'donnell P."/>
            <person name="Okoawo O."/>
            <person name="O'leary S."/>
            <person name="Omotosho B."/>
            <person name="O'neill K."/>
            <person name="Osman S."/>
            <person name="Parker S."/>
            <person name="Perrin D."/>
            <person name="Phunkhang P."/>
            <person name="Piqani B."/>
            <person name="Purcell S."/>
            <person name="Rachupka T."/>
            <person name="Ramasamy U."/>
            <person name="Rameau R."/>
            <person name="Ray V."/>
            <person name="Raymond C."/>
            <person name="Retta R."/>
            <person name="Richardson S."/>
            <person name="Rise C."/>
            <person name="Rodriguez J."/>
            <person name="Rogers J."/>
            <person name="Rogov P."/>
            <person name="Rutman M."/>
            <person name="Schupbach R."/>
            <person name="Seaman C."/>
            <person name="Settipalli S."/>
            <person name="Sharpe T."/>
            <person name="Sheridan J."/>
            <person name="Sherpa N."/>
            <person name="Shi J."/>
            <person name="Smirnov S."/>
            <person name="Smith C."/>
            <person name="Sougnez C."/>
            <person name="Spencer B."/>
            <person name="Stalker J."/>
            <person name="Stange-thomann N."/>
            <person name="Stavropoulos S."/>
            <person name="Stetson K."/>
            <person name="Stone C."/>
            <person name="Stone S."/>
            <person name="Stubbs M."/>
            <person name="Talamas J."/>
            <person name="Tchuinga P."/>
            <person name="Tenzing P."/>
            <person name="Tesfaye S."/>
            <person name="Theodore J."/>
            <person name="Thoulutsang Y."/>
            <person name="Topham K."/>
            <person name="Towey S."/>
            <person name="Tsamla T."/>
            <person name="Tsomo N."/>
            <person name="Vallee D."/>
            <person name="Vassiliev H."/>
            <person name="Venkataraman V."/>
            <person name="Vinson J."/>
            <person name="Vo A."/>
            <person name="Wade C."/>
            <person name="Wang S."/>
            <person name="Wangchuk T."/>
            <person name="Wangdi T."/>
            <person name="Whittaker C."/>
            <person name="Wilkinson J."/>
            <person name="Wu Y."/>
            <person name="Wyman D."/>
            <person name="Yadav S."/>
            <person name="Yang S."/>
            <person name="Yang X."/>
            <person name="Yeager S."/>
            <person name="Yee E."/>
            <person name="Young G."/>
            <person name="Zainoun J."/>
            <person name="Zembeck L."/>
            <person name="Zimmer A."/>
            <person name="Zody M."/>
            <person name="Lander E."/>
        </authorList>
    </citation>
    <scope>NUCLEOTIDE SEQUENCE [LARGE SCALE GENOMIC DNA]</scope>
</reference>
<dbReference type="AlphaFoldDB" id="H2YME3"/>
<comment type="function">
    <text evidence="3">Plays a role in the assembly/stability of the mitochondrial membrane ATP synthase (F(1)F(0) ATP synthase or Complex V).</text>
</comment>
<evidence type="ECO:0000256" key="2">
    <source>
        <dbReference type="ARBA" id="ARBA00013846"/>
    </source>
</evidence>
<dbReference type="FunCoup" id="H2YME3">
    <property type="interactions" value="37"/>
</dbReference>
<evidence type="ECO:0000256" key="1">
    <source>
        <dbReference type="ARBA" id="ARBA00009058"/>
    </source>
</evidence>
<dbReference type="GO" id="GO:0005739">
    <property type="term" value="C:mitochondrion"/>
    <property type="evidence" value="ECO:0007669"/>
    <property type="project" value="TreeGrafter"/>
</dbReference>
<protein>
    <recommendedName>
        <fullName evidence="2">Protein FMC1 homolog</fullName>
    </recommendedName>
</protein>
<dbReference type="Ensembl" id="ENSCSAVT00000006577.1">
    <property type="protein sequence ID" value="ENSCSAVP00000006495.1"/>
    <property type="gene ID" value="ENSCSAVG00000003887.1"/>
</dbReference>
<sequence>MASAGRLQRLSTLRGILKEFGSVNASQNEATQFLMNKYKTHKVTDGKYCRQTAAATHDANTLYCLLRCTREYTELCDEHLSNEGTTVQAASRVGLKLPLLYQDEADGGGEAK</sequence>
<reference evidence="4" key="2">
    <citation type="submission" date="2025-08" db="UniProtKB">
        <authorList>
            <consortium name="Ensembl"/>
        </authorList>
    </citation>
    <scope>IDENTIFICATION</scope>
</reference>
<evidence type="ECO:0000256" key="3">
    <source>
        <dbReference type="ARBA" id="ARBA00045742"/>
    </source>
</evidence>
<dbReference type="InParanoid" id="H2YME3"/>
<dbReference type="OMA" id="HHASLTY"/>
<keyword evidence="5" id="KW-1185">Reference proteome</keyword>
<organism evidence="4 5">
    <name type="scientific">Ciona savignyi</name>
    <name type="common">Pacific transparent sea squirt</name>
    <dbReference type="NCBI Taxonomy" id="51511"/>
    <lineage>
        <taxon>Eukaryota</taxon>
        <taxon>Metazoa</taxon>
        <taxon>Chordata</taxon>
        <taxon>Tunicata</taxon>
        <taxon>Ascidiacea</taxon>
        <taxon>Phlebobranchia</taxon>
        <taxon>Cionidae</taxon>
        <taxon>Ciona</taxon>
    </lineage>
</organism>
<dbReference type="Proteomes" id="UP000007875">
    <property type="component" value="Unassembled WGS sequence"/>
</dbReference>
<dbReference type="PANTHER" id="PTHR31716">
    <property type="entry name" value="PROTEIN FMC1 HOMOLOG"/>
    <property type="match status" value="1"/>
</dbReference>
<dbReference type="PANTHER" id="PTHR31716:SF1">
    <property type="entry name" value="PROTEIN FMC1 HOMOLOG"/>
    <property type="match status" value="1"/>
</dbReference>
<name>H2YME3_CIOSA</name>
<dbReference type="HOGENOM" id="CLU_2144983_0_0_1"/>
<proteinExistence type="inferred from homology"/>
<evidence type="ECO:0000313" key="5">
    <source>
        <dbReference type="Proteomes" id="UP000007875"/>
    </source>
</evidence>
<comment type="similarity">
    <text evidence="1">Belongs to the FMC1 family.</text>
</comment>
<evidence type="ECO:0000313" key="4">
    <source>
        <dbReference type="Ensembl" id="ENSCSAVP00000006495.1"/>
    </source>
</evidence>
<reference evidence="4" key="3">
    <citation type="submission" date="2025-09" db="UniProtKB">
        <authorList>
            <consortium name="Ensembl"/>
        </authorList>
    </citation>
    <scope>IDENTIFICATION</scope>
</reference>
<dbReference type="InterPro" id="IPR037667">
    <property type="entry name" value="FMC1_homologue"/>
</dbReference>